<reference evidence="2 3" key="1">
    <citation type="submission" date="2018-11" db="EMBL/GenBank/DDBJ databases">
        <authorList>
            <consortium name="Pathogen Informatics"/>
        </authorList>
    </citation>
    <scope>NUCLEOTIDE SEQUENCE [LARGE SCALE GENOMIC DNA]</scope>
</reference>
<gene>
    <name evidence="1" type="ORF">ASIM_LOCUS6630</name>
    <name evidence="2" type="ORF">ASIM_LOCUS6638</name>
</gene>
<dbReference type="AlphaFoldDB" id="A0A3P6PD93"/>
<dbReference type="Gene3D" id="1.25.50.20">
    <property type="match status" value="1"/>
</dbReference>
<sequence length="111" mass="12600">MMLAFYGARSTKIGQDFIWPYFKDHTKTLLSKFGGVNSSLFQHCFKASADGQASSAAADDVENYVRTQLDEDSAKTLDRTTRQIKESIRLNEQLLKHNEKVVSDYLTKQGF</sequence>
<protein>
    <submittedName>
        <fullName evidence="2">Uncharacterized protein</fullName>
    </submittedName>
</protein>
<keyword evidence="3" id="KW-1185">Reference proteome</keyword>
<evidence type="ECO:0000313" key="2">
    <source>
        <dbReference type="EMBL" id="VDK27433.1"/>
    </source>
</evidence>
<organism evidence="2 3">
    <name type="scientific">Anisakis simplex</name>
    <name type="common">Herring worm</name>
    <dbReference type="NCBI Taxonomy" id="6269"/>
    <lineage>
        <taxon>Eukaryota</taxon>
        <taxon>Metazoa</taxon>
        <taxon>Ecdysozoa</taxon>
        <taxon>Nematoda</taxon>
        <taxon>Chromadorea</taxon>
        <taxon>Rhabditida</taxon>
        <taxon>Spirurina</taxon>
        <taxon>Ascaridomorpha</taxon>
        <taxon>Ascaridoidea</taxon>
        <taxon>Anisakidae</taxon>
        <taxon>Anisakis</taxon>
        <taxon>Anisakis simplex complex</taxon>
    </lineage>
</organism>
<proteinExistence type="predicted"/>
<evidence type="ECO:0000313" key="3">
    <source>
        <dbReference type="Proteomes" id="UP000267096"/>
    </source>
</evidence>
<dbReference type="Proteomes" id="UP000267096">
    <property type="component" value="Unassembled WGS sequence"/>
</dbReference>
<dbReference type="EMBL" id="UYRR01014691">
    <property type="protein sequence ID" value="VDK27423.1"/>
    <property type="molecule type" value="Genomic_DNA"/>
</dbReference>
<accession>A0A3P6PD93</accession>
<dbReference type="OrthoDB" id="5818293at2759"/>
<evidence type="ECO:0000313" key="1">
    <source>
        <dbReference type="EMBL" id="VDK27423.1"/>
    </source>
</evidence>
<dbReference type="EMBL" id="UYRR01014718">
    <property type="protein sequence ID" value="VDK27433.1"/>
    <property type="molecule type" value="Genomic_DNA"/>
</dbReference>
<name>A0A3P6PD93_ANISI</name>